<comment type="caution">
    <text evidence="1">The sequence shown here is derived from an EMBL/GenBank/DDBJ whole genome shotgun (WGS) entry which is preliminary data.</text>
</comment>
<dbReference type="EMBL" id="VSSQ01138858">
    <property type="protein sequence ID" value="MPN61772.1"/>
    <property type="molecule type" value="Genomic_DNA"/>
</dbReference>
<sequence length="122" mass="13862">MTEAGLAMMNNPLPIEQWAVFQDKAPRLDFKALSMQEAVVRILSSQMEDLLRLHKAWVLREEGQSFDALRIQALTTCPGLVDLWENPFCAVYLARDGKVLARFRWDGTQSEIAVDTLPEAQK</sequence>
<proteinExistence type="predicted"/>
<reference evidence="1" key="1">
    <citation type="submission" date="2019-08" db="EMBL/GenBank/DDBJ databases">
        <authorList>
            <person name="Kucharzyk K."/>
            <person name="Murdoch R.W."/>
            <person name="Higgins S."/>
            <person name="Loffler F."/>
        </authorList>
    </citation>
    <scope>NUCLEOTIDE SEQUENCE</scope>
</reference>
<gene>
    <name evidence="1" type="ORF">SDC9_209514</name>
</gene>
<evidence type="ECO:0000313" key="1">
    <source>
        <dbReference type="EMBL" id="MPN61772.1"/>
    </source>
</evidence>
<dbReference type="AlphaFoldDB" id="A0A645JF13"/>
<accession>A0A645JF13</accession>
<protein>
    <submittedName>
        <fullName evidence="1">Uncharacterized protein</fullName>
    </submittedName>
</protein>
<organism evidence="1">
    <name type="scientific">bioreactor metagenome</name>
    <dbReference type="NCBI Taxonomy" id="1076179"/>
    <lineage>
        <taxon>unclassified sequences</taxon>
        <taxon>metagenomes</taxon>
        <taxon>ecological metagenomes</taxon>
    </lineage>
</organism>
<name>A0A645JF13_9ZZZZ</name>